<evidence type="ECO:0000313" key="2">
    <source>
        <dbReference type="Proteomes" id="UP000036850"/>
    </source>
</evidence>
<sequence>MAGSSKRLYRTGDLVRYLADGNLAFVGRADDQIKIRGFRVELGEIAQQLSRQNIDSALVLAKTARQAPI</sequence>
<dbReference type="AlphaFoldDB" id="A0A0L0ELM2"/>
<dbReference type="Proteomes" id="UP000036850">
    <property type="component" value="Unassembled WGS sequence"/>
</dbReference>
<organism evidence="1 2">
    <name type="scientific">Pseudoalteromonas rubra</name>
    <dbReference type="NCBI Taxonomy" id="43658"/>
    <lineage>
        <taxon>Bacteria</taxon>
        <taxon>Pseudomonadati</taxon>
        <taxon>Pseudomonadota</taxon>
        <taxon>Gammaproteobacteria</taxon>
        <taxon>Alteromonadales</taxon>
        <taxon>Pseudoalteromonadaceae</taxon>
        <taxon>Pseudoalteromonas</taxon>
    </lineage>
</organism>
<dbReference type="PANTHER" id="PTHR45527:SF1">
    <property type="entry name" value="FATTY ACID SYNTHASE"/>
    <property type="match status" value="1"/>
</dbReference>
<gene>
    <name evidence="1" type="ORF">AC626_23605</name>
</gene>
<dbReference type="EMBL" id="LFZX01000307">
    <property type="protein sequence ID" value="KNC65359.1"/>
    <property type="molecule type" value="Genomic_DNA"/>
</dbReference>
<proteinExistence type="predicted"/>
<dbReference type="GO" id="GO:0044550">
    <property type="term" value="P:secondary metabolite biosynthetic process"/>
    <property type="evidence" value="ECO:0007669"/>
    <property type="project" value="TreeGrafter"/>
</dbReference>
<dbReference type="GO" id="GO:0005737">
    <property type="term" value="C:cytoplasm"/>
    <property type="evidence" value="ECO:0007669"/>
    <property type="project" value="TreeGrafter"/>
</dbReference>
<accession>A0A0L0ELM2</accession>
<dbReference type="PATRIC" id="fig|43658.6.peg.1880"/>
<dbReference type="InterPro" id="IPR042099">
    <property type="entry name" value="ANL_N_sf"/>
</dbReference>
<protein>
    <submittedName>
        <fullName evidence="1">Uncharacterized protein</fullName>
    </submittedName>
</protein>
<dbReference type="PANTHER" id="PTHR45527">
    <property type="entry name" value="NONRIBOSOMAL PEPTIDE SYNTHETASE"/>
    <property type="match status" value="1"/>
</dbReference>
<comment type="caution">
    <text evidence="1">The sequence shown here is derived from an EMBL/GenBank/DDBJ whole genome shotgun (WGS) entry which is preliminary data.</text>
</comment>
<dbReference type="SUPFAM" id="SSF56801">
    <property type="entry name" value="Acetyl-CoA synthetase-like"/>
    <property type="match status" value="1"/>
</dbReference>
<reference evidence="2" key="1">
    <citation type="submission" date="2015-07" db="EMBL/GenBank/DDBJ databases">
        <title>Draft genome sequence of a Pseudoalteromonas rubra strain, OCN096, isolated from Kaneohe Bay, Oahu, Hawaii.</title>
        <authorList>
            <person name="Beurmann S."/>
            <person name="Ushijima B."/>
            <person name="Belcaid M."/>
            <person name="Callahan S.M."/>
            <person name="Aeby G.S."/>
        </authorList>
    </citation>
    <scope>NUCLEOTIDE SEQUENCE [LARGE SCALE GENOMIC DNA]</scope>
    <source>
        <strain evidence="2">OCN096</strain>
    </source>
</reference>
<evidence type="ECO:0000313" key="1">
    <source>
        <dbReference type="EMBL" id="KNC65359.1"/>
    </source>
</evidence>
<dbReference type="Gene3D" id="3.40.50.12780">
    <property type="entry name" value="N-terminal domain of ligase-like"/>
    <property type="match status" value="1"/>
</dbReference>
<dbReference type="Gene3D" id="3.30.300.30">
    <property type="match status" value="1"/>
</dbReference>
<name>A0A0L0ELM2_9GAMM</name>
<dbReference type="GO" id="GO:0043041">
    <property type="term" value="P:amino acid activation for nonribosomal peptide biosynthetic process"/>
    <property type="evidence" value="ECO:0007669"/>
    <property type="project" value="TreeGrafter"/>
</dbReference>
<dbReference type="InterPro" id="IPR045851">
    <property type="entry name" value="AMP-bd_C_sf"/>
</dbReference>
<dbReference type="GO" id="GO:0031177">
    <property type="term" value="F:phosphopantetheine binding"/>
    <property type="evidence" value="ECO:0007669"/>
    <property type="project" value="TreeGrafter"/>
</dbReference>